<dbReference type="RefSeq" id="XP_040633520.1">
    <property type="nucleotide sequence ID" value="XM_040767781.1"/>
</dbReference>
<dbReference type="SUPFAM" id="SSF52047">
    <property type="entry name" value="RNI-like"/>
    <property type="match status" value="1"/>
</dbReference>
<feature type="compositionally biased region" description="Basic residues" evidence="1">
    <location>
        <begin position="363"/>
        <end position="373"/>
    </location>
</feature>
<evidence type="ECO:0000313" key="2">
    <source>
        <dbReference type="EMBL" id="EJU06626.1"/>
    </source>
</evidence>
<dbReference type="HOGENOM" id="CLU_605534_0_0_1"/>
<dbReference type="EMBL" id="JH795855">
    <property type="protein sequence ID" value="EJU06626.1"/>
    <property type="molecule type" value="Genomic_DNA"/>
</dbReference>
<dbReference type="GO" id="GO:0003677">
    <property type="term" value="F:DNA binding"/>
    <property type="evidence" value="ECO:0007669"/>
    <property type="project" value="TreeGrafter"/>
</dbReference>
<organism evidence="2 3">
    <name type="scientific">Dacryopinax primogenitus (strain DJM 731)</name>
    <name type="common">Brown rot fungus</name>
    <dbReference type="NCBI Taxonomy" id="1858805"/>
    <lineage>
        <taxon>Eukaryota</taxon>
        <taxon>Fungi</taxon>
        <taxon>Dikarya</taxon>
        <taxon>Basidiomycota</taxon>
        <taxon>Agaricomycotina</taxon>
        <taxon>Dacrymycetes</taxon>
        <taxon>Dacrymycetales</taxon>
        <taxon>Dacrymycetaceae</taxon>
        <taxon>Dacryopinax</taxon>
    </lineage>
</organism>
<dbReference type="GeneID" id="63682843"/>
<dbReference type="OrthoDB" id="3343959at2759"/>
<gene>
    <name evidence="2" type="ORF">DACRYDRAFT_103576</name>
</gene>
<dbReference type="PANTHER" id="PTHR28027:SF1">
    <property type="entry name" value="CAMP INDEPENDENT REGULATORY PROTEIN (AFU_ORTHOLOGUE AFUA_3G09640)"/>
    <property type="match status" value="1"/>
</dbReference>
<protein>
    <submittedName>
        <fullName evidence="2">Uncharacterized protein</fullName>
    </submittedName>
</protein>
<feature type="region of interest" description="Disordered" evidence="1">
    <location>
        <begin position="359"/>
        <end position="378"/>
    </location>
</feature>
<sequence>MALLPELLIEIISHIATPANDLAYSLPPANRKALYVLCLTSAACRSIALPHLYRRIYIQMASQIPSLQQGTHIKKHTRTLAVGPLSFEPEIAQLVCGLLATLSSSLERLLISCWGGQTDAERSALAGCSGLQEFILPRESNFWGLYTASDQGLHMTLPRSWVGIRRLSLYRVHLEDFLLAQGHFPQLESLCLSDCWLPTSGQVSPAFTRFVRELSGSRQVFFMVYTEEAGLAKELIRALRAVIGDNEVVFGLRVVNLIEERFKGGIPEIRNTRDALIVFEAVRMGILPLIRRRLNVDEGKEFIQDGAVFVWEEYDFIQGVDGSGGSFQRWTDRMKWSQSKVEGPFLYYEEKVDLPPGAEKVHPSFHAKSRTRPVKPDGMTKQTFSATALFTDPSAPKTKKPRKWHLTTYFRRSTWPTLPTIESDPDLKDITIVDGMFETKGLRPGTHTAFQS</sequence>
<dbReference type="Pfam" id="PF09729">
    <property type="entry name" value="Gti1_Pac2"/>
    <property type="match status" value="1"/>
</dbReference>
<reference evidence="2 3" key="1">
    <citation type="journal article" date="2012" name="Science">
        <title>The Paleozoic origin of enzymatic lignin decomposition reconstructed from 31 fungal genomes.</title>
        <authorList>
            <person name="Floudas D."/>
            <person name="Binder M."/>
            <person name="Riley R."/>
            <person name="Barry K."/>
            <person name="Blanchette R.A."/>
            <person name="Henrissat B."/>
            <person name="Martinez A.T."/>
            <person name="Otillar R."/>
            <person name="Spatafora J.W."/>
            <person name="Yadav J.S."/>
            <person name="Aerts A."/>
            <person name="Benoit I."/>
            <person name="Boyd A."/>
            <person name="Carlson A."/>
            <person name="Copeland A."/>
            <person name="Coutinho P.M."/>
            <person name="de Vries R.P."/>
            <person name="Ferreira P."/>
            <person name="Findley K."/>
            <person name="Foster B."/>
            <person name="Gaskell J."/>
            <person name="Glotzer D."/>
            <person name="Gorecki P."/>
            <person name="Heitman J."/>
            <person name="Hesse C."/>
            <person name="Hori C."/>
            <person name="Igarashi K."/>
            <person name="Jurgens J.A."/>
            <person name="Kallen N."/>
            <person name="Kersten P."/>
            <person name="Kohler A."/>
            <person name="Kuees U."/>
            <person name="Kumar T.K.A."/>
            <person name="Kuo A."/>
            <person name="LaButti K."/>
            <person name="Larrondo L.F."/>
            <person name="Lindquist E."/>
            <person name="Ling A."/>
            <person name="Lombard V."/>
            <person name="Lucas S."/>
            <person name="Lundell T."/>
            <person name="Martin R."/>
            <person name="McLaughlin D.J."/>
            <person name="Morgenstern I."/>
            <person name="Morin E."/>
            <person name="Murat C."/>
            <person name="Nagy L.G."/>
            <person name="Nolan M."/>
            <person name="Ohm R.A."/>
            <person name="Patyshakuliyeva A."/>
            <person name="Rokas A."/>
            <person name="Ruiz-Duenas F.J."/>
            <person name="Sabat G."/>
            <person name="Salamov A."/>
            <person name="Samejima M."/>
            <person name="Schmutz J."/>
            <person name="Slot J.C."/>
            <person name="St John F."/>
            <person name="Stenlid J."/>
            <person name="Sun H."/>
            <person name="Sun S."/>
            <person name="Syed K."/>
            <person name="Tsang A."/>
            <person name="Wiebenga A."/>
            <person name="Young D."/>
            <person name="Pisabarro A."/>
            <person name="Eastwood D.C."/>
            <person name="Martin F."/>
            <person name="Cullen D."/>
            <person name="Grigoriev I.V."/>
            <person name="Hibbett D.S."/>
        </authorList>
    </citation>
    <scope>NUCLEOTIDE SEQUENCE [LARGE SCALE GENOMIC DNA]</scope>
    <source>
        <strain evidence="2 3">DJM-731 SS1</strain>
    </source>
</reference>
<proteinExistence type="predicted"/>
<evidence type="ECO:0000313" key="3">
    <source>
        <dbReference type="Proteomes" id="UP000030653"/>
    </source>
</evidence>
<dbReference type="PANTHER" id="PTHR28027">
    <property type="entry name" value="TRANSCRIPTIONAL REGULATOR MIT1"/>
    <property type="match status" value="1"/>
</dbReference>
<accession>M5G8U0</accession>
<name>M5G8U0_DACPD</name>
<evidence type="ECO:0000256" key="1">
    <source>
        <dbReference type="SAM" id="MobiDB-lite"/>
    </source>
</evidence>
<dbReference type="Proteomes" id="UP000030653">
    <property type="component" value="Unassembled WGS sequence"/>
</dbReference>
<dbReference type="AlphaFoldDB" id="M5G8U0"/>
<keyword evidence="3" id="KW-1185">Reference proteome</keyword>
<dbReference type="InterPro" id="IPR018608">
    <property type="entry name" value="Gti1/Pac2"/>
</dbReference>